<dbReference type="Proteomes" id="UP000467379">
    <property type="component" value="Plasmid pJCM12687"/>
</dbReference>
<accession>A0ABM7KUS6</accession>
<organism evidence="1 2">
    <name type="scientific">Mycobacterium branderi</name>
    <dbReference type="NCBI Taxonomy" id="43348"/>
    <lineage>
        <taxon>Bacteria</taxon>
        <taxon>Bacillati</taxon>
        <taxon>Actinomycetota</taxon>
        <taxon>Actinomycetes</taxon>
        <taxon>Mycobacteriales</taxon>
        <taxon>Mycobacteriaceae</taxon>
        <taxon>Mycobacterium</taxon>
    </lineage>
</organism>
<gene>
    <name evidence="1" type="ORF">MBRA_50340</name>
</gene>
<sequence length="83" mass="9633">MPQSESNTFDPLRIPYLPGEDRQAYHARIQRDYPDAWIVMLRDWHSQARMNRNHGHISEAEFQAAVADIRSRFLAAGVDPPED</sequence>
<evidence type="ECO:0000313" key="2">
    <source>
        <dbReference type="Proteomes" id="UP000467379"/>
    </source>
</evidence>
<protein>
    <submittedName>
        <fullName evidence="1">Uncharacterized protein</fullName>
    </submittedName>
</protein>
<proteinExistence type="predicted"/>
<keyword evidence="1" id="KW-0614">Plasmid</keyword>
<name>A0ABM7KUS6_9MYCO</name>
<keyword evidence="2" id="KW-1185">Reference proteome</keyword>
<geneLocation type="plasmid" evidence="1 2">
    <name>pJCM12687</name>
</geneLocation>
<dbReference type="EMBL" id="AP022607">
    <property type="protein sequence ID" value="BBZ14839.1"/>
    <property type="molecule type" value="Genomic_DNA"/>
</dbReference>
<evidence type="ECO:0000313" key="1">
    <source>
        <dbReference type="EMBL" id="BBZ14839.1"/>
    </source>
</evidence>
<reference evidence="1 2" key="1">
    <citation type="journal article" date="2019" name="Emerg. Microbes Infect.">
        <title>Comprehensive subspecies identification of 175 nontuberculous mycobacteria species based on 7547 genomic profiles.</title>
        <authorList>
            <person name="Matsumoto Y."/>
            <person name="Kinjo T."/>
            <person name="Motooka D."/>
            <person name="Nabeya D."/>
            <person name="Jung N."/>
            <person name="Uechi K."/>
            <person name="Horii T."/>
            <person name="Iida T."/>
            <person name="Fujita J."/>
            <person name="Nakamura S."/>
        </authorList>
    </citation>
    <scope>NUCLEOTIDE SEQUENCE [LARGE SCALE GENOMIC DNA]</scope>
    <source>
        <strain evidence="1 2">JCM 12687</strain>
        <plasmid evidence="1">pJCM12687</plasmid>
    </source>
</reference>